<dbReference type="SUPFAM" id="SSF69065">
    <property type="entry name" value="RNase III domain-like"/>
    <property type="match status" value="1"/>
</dbReference>
<evidence type="ECO:0000256" key="7">
    <source>
        <dbReference type="ARBA" id="ARBA00022842"/>
    </source>
</evidence>
<keyword evidence="6 10" id="KW-0378">Hydrolase</keyword>
<dbReference type="SMART" id="SM00535">
    <property type="entry name" value="RIBOc"/>
    <property type="match status" value="1"/>
</dbReference>
<dbReference type="Pfam" id="PF14622">
    <property type="entry name" value="Ribonucleas_3_3"/>
    <property type="match status" value="1"/>
</dbReference>
<keyword evidence="3" id="KW-0540">Nuclease</keyword>
<dbReference type="InterPro" id="IPR036389">
    <property type="entry name" value="RNase_III_sf"/>
</dbReference>
<evidence type="ECO:0000259" key="9">
    <source>
        <dbReference type="PROSITE" id="PS50142"/>
    </source>
</evidence>
<evidence type="ECO:0000256" key="4">
    <source>
        <dbReference type="ARBA" id="ARBA00022723"/>
    </source>
</evidence>
<accession>A0A645BSV2</accession>
<keyword evidence="7" id="KW-0460">Magnesium</keyword>
<gene>
    <name evidence="10" type="primary">rnc_33</name>
    <name evidence="10" type="ORF">SDC9_115254</name>
</gene>
<dbReference type="Gene3D" id="1.10.1520.10">
    <property type="entry name" value="Ribonuclease III domain"/>
    <property type="match status" value="1"/>
</dbReference>
<evidence type="ECO:0000256" key="6">
    <source>
        <dbReference type="ARBA" id="ARBA00022801"/>
    </source>
</evidence>
<dbReference type="GO" id="GO:0004525">
    <property type="term" value="F:ribonuclease III activity"/>
    <property type="evidence" value="ECO:0007669"/>
    <property type="project" value="UniProtKB-EC"/>
</dbReference>
<dbReference type="PANTHER" id="PTHR14950">
    <property type="entry name" value="DICER-RELATED"/>
    <property type="match status" value="1"/>
</dbReference>
<comment type="caution">
    <text evidence="10">The sequence shown here is derived from an EMBL/GenBank/DDBJ whole genome shotgun (WGS) entry which is preliminary data.</text>
</comment>
<evidence type="ECO:0000256" key="2">
    <source>
        <dbReference type="ARBA" id="ARBA00012177"/>
    </source>
</evidence>
<name>A0A645BSV2_9ZZZZ</name>
<evidence type="ECO:0000313" key="10">
    <source>
        <dbReference type="EMBL" id="MPM68322.1"/>
    </source>
</evidence>
<dbReference type="PROSITE" id="PS50142">
    <property type="entry name" value="RNASE_3_2"/>
    <property type="match status" value="1"/>
</dbReference>
<dbReference type="EMBL" id="VSSQ01022192">
    <property type="protein sequence ID" value="MPM68322.1"/>
    <property type="molecule type" value="Genomic_DNA"/>
</dbReference>
<comment type="catalytic activity">
    <reaction evidence="1">
        <text>Endonucleolytic cleavage to 5'-phosphomonoester.</text>
        <dbReference type="EC" id="3.1.26.3"/>
    </reaction>
</comment>
<dbReference type="FunFam" id="1.10.1520.10:FF:000001">
    <property type="entry name" value="Ribonuclease 3"/>
    <property type="match status" value="1"/>
</dbReference>
<dbReference type="AlphaFoldDB" id="A0A645BSV2"/>
<dbReference type="InterPro" id="IPR011907">
    <property type="entry name" value="RNase_III"/>
</dbReference>
<dbReference type="GO" id="GO:0006364">
    <property type="term" value="P:rRNA processing"/>
    <property type="evidence" value="ECO:0007669"/>
    <property type="project" value="InterPro"/>
</dbReference>
<dbReference type="NCBIfam" id="TIGR02191">
    <property type="entry name" value="RNaseIII"/>
    <property type="match status" value="1"/>
</dbReference>
<sequence>MKNHFNADRVQQLNLLCDVIKVDFDDLSLFHQALTHTSFANESKHHGIVHNERLEFLGDAVLDLVISEHLFRRFPRLPEGELTKARAMVVCEPTLAQCASKIRIGDYLLLGKGEASSGGRERLSILADAFEAIIGAIYIDSVLIALPNLFWNILITI</sequence>
<dbReference type="InterPro" id="IPR000999">
    <property type="entry name" value="RNase_III_dom"/>
</dbReference>
<dbReference type="PANTHER" id="PTHR14950:SF37">
    <property type="entry name" value="ENDORIBONUCLEASE DICER"/>
    <property type="match status" value="1"/>
</dbReference>
<dbReference type="PROSITE" id="PS00517">
    <property type="entry name" value="RNASE_3_1"/>
    <property type="match status" value="1"/>
</dbReference>
<dbReference type="CDD" id="cd00593">
    <property type="entry name" value="RIBOc"/>
    <property type="match status" value="1"/>
</dbReference>
<dbReference type="GO" id="GO:0003723">
    <property type="term" value="F:RNA binding"/>
    <property type="evidence" value="ECO:0007669"/>
    <property type="project" value="UniProtKB-KW"/>
</dbReference>
<evidence type="ECO:0000256" key="8">
    <source>
        <dbReference type="ARBA" id="ARBA00022884"/>
    </source>
</evidence>
<keyword evidence="4" id="KW-0479">Metal-binding</keyword>
<proteinExistence type="predicted"/>
<organism evidence="10">
    <name type="scientific">bioreactor metagenome</name>
    <dbReference type="NCBI Taxonomy" id="1076179"/>
    <lineage>
        <taxon>unclassified sequences</taxon>
        <taxon>metagenomes</taxon>
        <taxon>ecological metagenomes</taxon>
    </lineage>
</organism>
<protein>
    <recommendedName>
        <fullName evidence="2">ribonuclease III</fullName>
        <ecNumber evidence="2">3.1.26.3</ecNumber>
    </recommendedName>
</protein>
<dbReference type="GO" id="GO:0046872">
    <property type="term" value="F:metal ion binding"/>
    <property type="evidence" value="ECO:0007669"/>
    <property type="project" value="UniProtKB-KW"/>
</dbReference>
<evidence type="ECO:0000256" key="5">
    <source>
        <dbReference type="ARBA" id="ARBA00022759"/>
    </source>
</evidence>
<feature type="domain" description="RNase III" evidence="9">
    <location>
        <begin position="13"/>
        <end position="142"/>
    </location>
</feature>
<evidence type="ECO:0000256" key="1">
    <source>
        <dbReference type="ARBA" id="ARBA00000109"/>
    </source>
</evidence>
<evidence type="ECO:0000256" key="3">
    <source>
        <dbReference type="ARBA" id="ARBA00022722"/>
    </source>
</evidence>
<keyword evidence="5" id="KW-0255">Endonuclease</keyword>
<reference evidence="10" key="1">
    <citation type="submission" date="2019-08" db="EMBL/GenBank/DDBJ databases">
        <authorList>
            <person name="Kucharzyk K."/>
            <person name="Murdoch R.W."/>
            <person name="Higgins S."/>
            <person name="Loffler F."/>
        </authorList>
    </citation>
    <scope>NUCLEOTIDE SEQUENCE</scope>
</reference>
<keyword evidence="8" id="KW-0694">RNA-binding</keyword>
<dbReference type="EC" id="3.1.26.3" evidence="2"/>